<reference evidence="2 3" key="1">
    <citation type="journal article" date="2016" name="Nat. Commun.">
        <title>Thousands of microbial genomes shed light on interconnected biogeochemical processes in an aquifer system.</title>
        <authorList>
            <person name="Anantharaman K."/>
            <person name="Brown C.T."/>
            <person name="Hug L.A."/>
            <person name="Sharon I."/>
            <person name="Castelle C.J."/>
            <person name="Probst A.J."/>
            <person name="Thomas B.C."/>
            <person name="Singh A."/>
            <person name="Wilkins M.J."/>
            <person name="Karaoz U."/>
            <person name="Brodie E.L."/>
            <person name="Williams K.H."/>
            <person name="Hubbard S.S."/>
            <person name="Banfield J.F."/>
        </authorList>
    </citation>
    <scope>NUCLEOTIDE SEQUENCE [LARGE SCALE GENOMIC DNA]</scope>
</reference>
<name>A0A1F5S5L9_9BACT</name>
<evidence type="ECO:0000313" key="3">
    <source>
        <dbReference type="Proteomes" id="UP000178323"/>
    </source>
</evidence>
<dbReference type="InterPro" id="IPR001296">
    <property type="entry name" value="Glyco_trans_1"/>
</dbReference>
<organism evidence="2 3">
    <name type="scientific">Candidatus Falkowbacteria bacterium RBG_13_39_14</name>
    <dbReference type="NCBI Taxonomy" id="1797985"/>
    <lineage>
        <taxon>Bacteria</taxon>
        <taxon>Candidatus Falkowiibacteriota</taxon>
    </lineage>
</organism>
<dbReference type="SUPFAM" id="SSF53756">
    <property type="entry name" value="UDP-Glycosyltransferase/glycogen phosphorylase"/>
    <property type="match status" value="1"/>
</dbReference>
<dbReference type="AlphaFoldDB" id="A0A1F5S5L9"/>
<evidence type="ECO:0000313" key="2">
    <source>
        <dbReference type="EMBL" id="OGF21723.1"/>
    </source>
</evidence>
<dbReference type="CDD" id="cd03801">
    <property type="entry name" value="GT4_PimA-like"/>
    <property type="match status" value="1"/>
</dbReference>
<gene>
    <name evidence="2" type="ORF">A2Y83_03310</name>
</gene>
<dbReference type="GO" id="GO:0016757">
    <property type="term" value="F:glycosyltransferase activity"/>
    <property type="evidence" value="ECO:0007669"/>
    <property type="project" value="InterPro"/>
</dbReference>
<dbReference type="Gene3D" id="3.40.50.2000">
    <property type="entry name" value="Glycogen Phosphorylase B"/>
    <property type="match status" value="2"/>
</dbReference>
<proteinExistence type="predicted"/>
<dbReference type="Proteomes" id="UP000178323">
    <property type="component" value="Unassembled WGS sequence"/>
</dbReference>
<evidence type="ECO:0000259" key="1">
    <source>
        <dbReference type="Pfam" id="PF00534"/>
    </source>
</evidence>
<sequence length="359" mass="41553">MGGGLLILTQKVDIDDDVLGFFHGWILEFAKNCEKVTVVCLEKGEFDLPENVAVFSLGKEKIGNWKLEIGKKLLYIFRFYKYIWKERRNYDIIFVHMNSEYVILGAPLWKLFGKKIGLWYAHKAVNLKLRVAEKFADKIFTVTKEGFRLKSKKLVILGHGIDIGKCQMQNENCKIKEETFFKVIYVGRISPIKNQKLAVEAADILINKEKMRNVKFKFIGAPIYEKDKIFFNELTNLAKEKKLNDYIEFAGSIPHEKIFEEYSNADLSINLCPTGGPDKAVLESMARGCLVFAYNKAFENILPKELILNTSDKNELAEKIKWAVNLGDGCKKELRKVMIEEIRKNHNLWKLIRDIVREL</sequence>
<accession>A0A1F5S5L9</accession>
<dbReference type="PANTHER" id="PTHR12526">
    <property type="entry name" value="GLYCOSYLTRANSFERASE"/>
    <property type="match status" value="1"/>
</dbReference>
<feature type="domain" description="Glycosyl transferase family 1" evidence="1">
    <location>
        <begin position="176"/>
        <end position="344"/>
    </location>
</feature>
<comment type="caution">
    <text evidence="2">The sequence shown here is derived from an EMBL/GenBank/DDBJ whole genome shotgun (WGS) entry which is preliminary data.</text>
</comment>
<protein>
    <recommendedName>
        <fullName evidence="1">Glycosyl transferase family 1 domain-containing protein</fullName>
    </recommendedName>
</protein>
<dbReference type="Pfam" id="PF00534">
    <property type="entry name" value="Glycos_transf_1"/>
    <property type="match status" value="1"/>
</dbReference>
<dbReference type="EMBL" id="MFFS01000055">
    <property type="protein sequence ID" value="OGF21723.1"/>
    <property type="molecule type" value="Genomic_DNA"/>
</dbReference>
<dbReference type="STRING" id="1797985.A2Y83_03310"/>